<accession>A0A848IWC0</accession>
<evidence type="ECO:0000313" key="1">
    <source>
        <dbReference type="EMBL" id="NMM48627.1"/>
    </source>
</evidence>
<gene>
    <name evidence="1" type="ORF">HH304_09470</name>
</gene>
<sequence>MKALFNHRIFLLKVISLFILLLLKVQPNNELEITEIEPKTDSIQIKKASIPDFPKAIAVSEKKY</sequence>
<organism evidence="1 2">
    <name type="scientific">Marinigracilibium pacificum</name>
    <dbReference type="NCBI Taxonomy" id="2729599"/>
    <lineage>
        <taxon>Bacteria</taxon>
        <taxon>Pseudomonadati</taxon>
        <taxon>Bacteroidota</taxon>
        <taxon>Cytophagia</taxon>
        <taxon>Cytophagales</taxon>
        <taxon>Flammeovirgaceae</taxon>
        <taxon>Marinigracilibium</taxon>
    </lineage>
</organism>
<dbReference type="RefSeq" id="WP_169680745.1">
    <property type="nucleotide sequence ID" value="NZ_JABBNU010000005.1"/>
</dbReference>
<keyword evidence="2" id="KW-1185">Reference proteome</keyword>
<comment type="caution">
    <text evidence="1">The sequence shown here is derived from an EMBL/GenBank/DDBJ whole genome shotgun (WGS) entry which is preliminary data.</text>
</comment>
<dbReference type="Proteomes" id="UP000559010">
    <property type="component" value="Unassembled WGS sequence"/>
</dbReference>
<reference evidence="1 2" key="1">
    <citation type="submission" date="2020-04" db="EMBL/GenBank/DDBJ databases">
        <title>Flammeovirgaceae bacterium KN852 isolated from deep sea.</title>
        <authorList>
            <person name="Zhang D.-C."/>
        </authorList>
    </citation>
    <scope>NUCLEOTIDE SEQUENCE [LARGE SCALE GENOMIC DNA]</scope>
    <source>
        <strain evidence="1 2">KN852</strain>
    </source>
</reference>
<name>A0A848IWC0_9BACT</name>
<evidence type="ECO:0000313" key="2">
    <source>
        <dbReference type="Proteomes" id="UP000559010"/>
    </source>
</evidence>
<proteinExistence type="predicted"/>
<dbReference type="AlphaFoldDB" id="A0A848IWC0"/>
<protein>
    <submittedName>
        <fullName evidence="1">Uncharacterized protein</fullName>
    </submittedName>
</protein>
<dbReference type="EMBL" id="JABBNU010000005">
    <property type="protein sequence ID" value="NMM48627.1"/>
    <property type="molecule type" value="Genomic_DNA"/>
</dbReference>